<dbReference type="Proteomes" id="UP000031186">
    <property type="component" value="Unassembled WGS sequence"/>
</dbReference>
<name>A0A0B4EZ93_METAF</name>
<keyword evidence="1" id="KW-0175">Coiled coil</keyword>
<dbReference type="OrthoDB" id="5105299at2759"/>
<feature type="region of interest" description="Disordered" evidence="2">
    <location>
        <begin position="384"/>
        <end position="477"/>
    </location>
</feature>
<dbReference type="EMBL" id="AZNF01000010">
    <property type="protein sequence ID" value="KID63428.1"/>
    <property type="molecule type" value="Genomic_DNA"/>
</dbReference>
<proteinExistence type="predicted"/>
<feature type="compositionally biased region" description="Basic and acidic residues" evidence="2">
    <location>
        <begin position="28"/>
        <end position="37"/>
    </location>
</feature>
<feature type="region of interest" description="Disordered" evidence="2">
    <location>
        <begin position="1"/>
        <end position="40"/>
    </location>
</feature>
<feature type="coiled-coil region" evidence="1">
    <location>
        <begin position="334"/>
        <end position="365"/>
    </location>
</feature>
<feature type="compositionally biased region" description="Acidic residues" evidence="2">
    <location>
        <begin position="1"/>
        <end position="27"/>
    </location>
</feature>
<protein>
    <submittedName>
        <fullName evidence="3">Uncharacterized protein</fullName>
    </submittedName>
</protein>
<keyword evidence="4" id="KW-1185">Reference proteome</keyword>
<evidence type="ECO:0000256" key="1">
    <source>
        <dbReference type="SAM" id="Coils"/>
    </source>
</evidence>
<dbReference type="VEuPathDB" id="FungiDB:MAN_07629"/>
<gene>
    <name evidence="3" type="ORF">MAN_07629</name>
</gene>
<comment type="caution">
    <text evidence="3">The sequence shown here is derived from an EMBL/GenBank/DDBJ whole genome shotgun (WGS) entry which is preliminary data.</text>
</comment>
<organism evidence="3 4">
    <name type="scientific">Metarhizium anisopliae (strain ARSEF 549)</name>
    <dbReference type="NCBI Taxonomy" id="3151832"/>
    <lineage>
        <taxon>Eukaryota</taxon>
        <taxon>Fungi</taxon>
        <taxon>Dikarya</taxon>
        <taxon>Ascomycota</taxon>
        <taxon>Pezizomycotina</taxon>
        <taxon>Sordariomycetes</taxon>
        <taxon>Hypocreomycetidae</taxon>
        <taxon>Hypocreales</taxon>
        <taxon>Clavicipitaceae</taxon>
        <taxon>Metarhizium</taxon>
    </lineage>
</organism>
<evidence type="ECO:0000313" key="3">
    <source>
        <dbReference type="EMBL" id="KID63428.1"/>
    </source>
</evidence>
<accession>A0A0B4EZ93</accession>
<evidence type="ECO:0000313" key="4">
    <source>
        <dbReference type="Proteomes" id="UP000031186"/>
    </source>
</evidence>
<evidence type="ECO:0000256" key="2">
    <source>
        <dbReference type="SAM" id="MobiDB-lite"/>
    </source>
</evidence>
<feature type="compositionally biased region" description="Low complexity" evidence="2">
    <location>
        <begin position="421"/>
        <end position="437"/>
    </location>
</feature>
<dbReference type="AlphaFoldDB" id="A0A0B4EZ93"/>
<reference evidence="3 4" key="1">
    <citation type="journal article" date="2014" name="Proc. Natl. Acad. Sci. U.S.A.">
        <title>Trajectory and genomic determinants of fungal-pathogen speciation and host adaptation.</title>
        <authorList>
            <person name="Hu X."/>
            <person name="Xiao G."/>
            <person name="Zheng P."/>
            <person name="Shang Y."/>
            <person name="Su Y."/>
            <person name="Zhang X."/>
            <person name="Liu X."/>
            <person name="Zhan S."/>
            <person name="St Leger R.J."/>
            <person name="Wang C."/>
        </authorList>
    </citation>
    <scope>NUCLEOTIDE SEQUENCE [LARGE SCALE GENOMIC DNA]</scope>
    <source>
        <strain evidence="3 4">ARSEF 549</strain>
    </source>
</reference>
<feature type="compositionally biased region" description="Acidic residues" evidence="2">
    <location>
        <begin position="467"/>
        <end position="477"/>
    </location>
</feature>
<feature type="non-terminal residue" evidence="3">
    <location>
        <position position="1"/>
    </location>
</feature>
<dbReference type="HOGENOM" id="CLU_033654_0_0_1"/>
<sequence>MRNLVETEEDSSFQESGSELDTEEDENDNTHEVKFEAPEDLSELEEIQKVKRLVARFGPPGRYSDKKTSTEKADNTVEALEPFGNYRRGSKRAAAWTAQDAFYTGLREFTRAGGRLNDEGISLIREDPYYLLWREVALLIIHEYKERDKRSLTQGKQRSQAEIGLIRRIKNKAKNAVVGWHNNGRVEIRGQSYPANSDTVLPSRAQVLATRYLDKLGSVNGTLFGDLFSLGRQDLGFITLSNNQKVGGIAVVAESPAANAEIKNIKDEIALMKIRVAQEFRKQTNLINGKAKESKEAAENARDYAETEIGKINANMKTKDDNLSKRIKESFALRDKEINRLKEENQKLGDENRKLNEENLKLSKDFARILKIVNEIKDGIEETKAKSSDTVMKPPPPAKPKQQKLLPGKTLKRPQDEDKVLPSSKKPKPSQLLPGKGKTAEEAAEEATGKATGKATKGESKSASQPPEEEEEEDFIW</sequence>